<feature type="region of interest" description="Disordered" evidence="1">
    <location>
        <begin position="14"/>
        <end position="74"/>
    </location>
</feature>
<feature type="compositionally biased region" description="Polar residues" evidence="1">
    <location>
        <begin position="30"/>
        <end position="54"/>
    </location>
</feature>
<dbReference type="OrthoDB" id="2149705at2759"/>
<dbReference type="OMA" id="RKKNHEY"/>
<dbReference type="EMBL" id="MDYL01000006">
    <property type="protein sequence ID" value="OQD75605.1"/>
    <property type="molecule type" value="Genomic_DNA"/>
</dbReference>
<dbReference type="SUPFAM" id="SSF88697">
    <property type="entry name" value="PUA domain-like"/>
    <property type="match status" value="1"/>
</dbReference>
<evidence type="ECO:0000313" key="2">
    <source>
        <dbReference type="EMBL" id="OQD75605.1"/>
    </source>
</evidence>
<organism evidence="2 3">
    <name type="scientific">Penicillium decumbens</name>
    <dbReference type="NCBI Taxonomy" id="69771"/>
    <lineage>
        <taxon>Eukaryota</taxon>
        <taxon>Fungi</taxon>
        <taxon>Dikarya</taxon>
        <taxon>Ascomycota</taxon>
        <taxon>Pezizomycotina</taxon>
        <taxon>Eurotiomycetes</taxon>
        <taxon>Eurotiomycetidae</taxon>
        <taxon>Eurotiales</taxon>
        <taxon>Aspergillaceae</taxon>
        <taxon>Penicillium</taxon>
    </lineage>
</organism>
<keyword evidence="3" id="KW-1185">Reference proteome</keyword>
<evidence type="ECO:0000256" key="1">
    <source>
        <dbReference type="SAM" id="MobiDB-lite"/>
    </source>
</evidence>
<dbReference type="AlphaFoldDB" id="A0A1V6PF22"/>
<protein>
    <submittedName>
        <fullName evidence="2">Uncharacterized protein</fullName>
    </submittedName>
</protein>
<evidence type="ECO:0000313" key="3">
    <source>
        <dbReference type="Proteomes" id="UP000191522"/>
    </source>
</evidence>
<dbReference type="InterPro" id="IPR015947">
    <property type="entry name" value="PUA-like_sf"/>
</dbReference>
<dbReference type="Proteomes" id="UP000191522">
    <property type="component" value="Unassembled WGS sequence"/>
</dbReference>
<proteinExistence type="predicted"/>
<sequence length="228" mass="25662">MPLNPHVRVTLPHLFDPNMAPSRPPLAKPSSFTQTTLNGSFIQGSSPTTTSISDNTHRISKKPPAESKSKSKSAGFSTRMLTDVLLSIKPEHLANIVSRQKNHEYRKYRLCDGVTRLWFYETGDGGKGRSSITHIAVIPASIRHTLGFVPAEPVGIGNVEFNTGLKDSKYGYPVLELYELVHPVTLAEMKSRWRMGGAPMGWRYVERDLWEDKWGEDQDRAEKVRQVF</sequence>
<gene>
    <name evidence="2" type="ORF">PENDEC_c006G03029</name>
</gene>
<comment type="caution">
    <text evidence="2">The sequence shown here is derived from an EMBL/GenBank/DDBJ whole genome shotgun (WGS) entry which is preliminary data.</text>
</comment>
<name>A0A1V6PF22_PENDC</name>
<accession>A0A1V6PF22</accession>
<reference evidence="3" key="1">
    <citation type="journal article" date="2017" name="Nat. Microbiol.">
        <title>Global analysis of biosynthetic gene clusters reveals vast potential of secondary metabolite production in Penicillium species.</title>
        <authorList>
            <person name="Nielsen J.C."/>
            <person name="Grijseels S."/>
            <person name="Prigent S."/>
            <person name="Ji B."/>
            <person name="Dainat J."/>
            <person name="Nielsen K.F."/>
            <person name="Frisvad J.C."/>
            <person name="Workman M."/>
            <person name="Nielsen J."/>
        </authorList>
    </citation>
    <scope>NUCLEOTIDE SEQUENCE [LARGE SCALE GENOMIC DNA]</scope>
    <source>
        <strain evidence="3">IBT 11843</strain>
    </source>
</reference>